<reference evidence="2 3" key="1">
    <citation type="journal article" date="2019" name="Commun. Biol.">
        <title>The bagworm genome reveals a unique fibroin gene that provides high tensile strength.</title>
        <authorList>
            <person name="Kono N."/>
            <person name="Nakamura H."/>
            <person name="Ohtoshi R."/>
            <person name="Tomita M."/>
            <person name="Numata K."/>
            <person name="Arakawa K."/>
        </authorList>
    </citation>
    <scope>NUCLEOTIDE SEQUENCE [LARGE SCALE GENOMIC DNA]</scope>
</reference>
<dbReference type="AlphaFoldDB" id="A0A4C1Y5C2"/>
<accession>A0A4C1Y5C2</accession>
<feature type="region of interest" description="Disordered" evidence="1">
    <location>
        <begin position="48"/>
        <end position="71"/>
    </location>
</feature>
<evidence type="ECO:0000313" key="3">
    <source>
        <dbReference type="Proteomes" id="UP000299102"/>
    </source>
</evidence>
<evidence type="ECO:0000313" key="2">
    <source>
        <dbReference type="EMBL" id="GBP70543.1"/>
    </source>
</evidence>
<feature type="region of interest" description="Disordered" evidence="1">
    <location>
        <begin position="116"/>
        <end position="140"/>
    </location>
</feature>
<keyword evidence="3" id="KW-1185">Reference proteome</keyword>
<name>A0A4C1Y5C2_EUMVA</name>
<gene>
    <name evidence="2" type="ORF">EVAR_47926_1</name>
</gene>
<evidence type="ECO:0000256" key="1">
    <source>
        <dbReference type="SAM" id="MobiDB-lite"/>
    </source>
</evidence>
<protein>
    <submittedName>
        <fullName evidence="2">Uncharacterized protein</fullName>
    </submittedName>
</protein>
<dbReference type="OrthoDB" id="411871at2759"/>
<comment type="caution">
    <text evidence="2">The sequence shown here is derived from an EMBL/GenBank/DDBJ whole genome shotgun (WGS) entry which is preliminary data.</text>
</comment>
<organism evidence="2 3">
    <name type="scientific">Eumeta variegata</name>
    <name type="common">Bagworm moth</name>
    <name type="synonym">Eumeta japonica</name>
    <dbReference type="NCBI Taxonomy" id="151549"/>
    <lineage>
        <taxon>Eukaryota</taxon>
        <taxon>Metazoa</taxon>
        <taxon>Ecdysozoa</taxon>
        <taxon>Arthropoda</taxon>
        <taxon>Hexapoda</taxon>
        <taxon>Insecta</taxon>
        <taxon>Pterygota</taxon>
        <taxon>Neoptera</taxon>
        <taxon>Endopterygota</taxon>
        <taxon>Lepidoptera</taxon>
        <taxon>Glossata</taxon>
        <taxon>Ditrysia</taxon>
        <taxon>Tineoidea</taxon>
        <taxon>Psychidae</taxon>
        <taxon>Oiketicinae</taxon>
        <taxon>Eumeta</taxon>
    </lineage>
</organism>
<proteinExistence type="predicted"/>
<dbReference type="Proteomes" id="UP000299102">
    <property type="component" value="Unassembled WGS sequence"/>
</dbReference>
<sequence>MKCGSQQTELHGRAICSGQGGLRMGSGGGADYKLEAADTDDLYHTEVRRQSDGDDQPSVTSLDVPGVDPSSTGAEVKNALNAFYLRKAPGLDEFTSDIWQKVAAIKVIPKAGKDDYARPKTSVHRPAPCAGQNRGKNAGRAPLTDLMLNCAMLGS</sequence>
<dbReference type="EMBL" id="BGZK01001078">
    <property type="protein sequence ID" value="GBP70543.1"/>
    <property type="molecule type" value="Genomic_DNA"/>
</dbReference>